<evidence type="ECO:0000256" key="5">
    <source>
        <dbReference type="ARBA" id="ARBA00022927"/>
    </source>
</evidence>
<evidence type="ECO:0000313" key="11">
    <source>
        <dbReference type="EMBL" id="QKJ27632.1"/>
    </source>
</evidence>
<organism evidence="11 14">
    <name type="scientific">Aliarcobacter cibarius</name>
    <dbReference type="NCBI Taxonomy" id="255507"/>
    <lineage>
        <taxon>Bacteria</taxon>
        <taxon>Pseudomonadati</taxon>
        <taxon>Campylobacterota</taxon>
        <taxon>Epsilonproteobacteria</taxon>
        <taxon>Campylobacterales</taxon>
        <taxon>Arcobacteraceae</taxon>
        <taxon>Aliarcobacter</taxon>
    </lineage>
</organism>
<evidence type="ECO:0000256" key="2">
    <source>
        <dbReference type="ARBA" id="ARBA00022448"/>
    </source>
</evidence>
<comment type="subcellular location">
    <subcellularLocation>
        <location evidence="1">Cell inner membrane</location>
        <topology evidence="1">Multi-pass membrane protein</topology>
    </subcellularLocation>
    <subcellularLocation>
        <location evidence="8">Membrane</location>
        <topology evidence="8">Multi-pass membrane protein</topology>
    </subcellularLocation>
</comment>
<evidence type="ECO:0000256" key="3">
    <source>
        <dbReference type="ARBA" id="ARBA00022475"/>
    </source>
</evidence>
<dbReference type="InterPro" id="IPR050790">
    <property type="entry name" value="ExbB/TolQ_transport"/>
</dbReference>
<dbReference type="AlphaFoldDB" id="A0A5J6RI64"/>
<accession>A0A5J6RI64</accession>
<dbReference type="PANTHER" id="PTHR30625:SF15">
    <property type="entry name" value="BIOPOLYMER TRANSPORT PROTEIN EXBB"/>
    <property type="match status" value="1"/>
</dbReference>
<dbReference type="GO" id="GO:0005886">
    <property type="term" value="C:plasma membrane"/>
    <property type="evidence" value="ECO:0007669"/>
    <property type="project" value="UniProtKB-SubCell"/>
</dbReference>
<feature type="transmembrane region" description="Helical" evidence="9">
    <location>
        <begin position="14"/>
        <end position="35"/>
    </location>
</feature>
<evidence type="ECO:0000259" key="10">
    <source>
        <dbReference type="Pfam" id="PF01618"/>
    </source>
</evidence>
<evidence type="ECO:0000256" key="4">
    <source>
        <dbReference type="ARBA" id="ARBA00022692"/>
    </source>
</evidence>
<dbReference type="GO" id="GO:0017038">
    <property type="term" value="P:protein import"/>
    <property type="evidence" value="ECO:0007669"/>
    <property type="project" value="TreeGrafter"/>
</dbReference>
<dbReference type="EMBL" id="CP054051">
    <property type="protein sequence ID" value="QKJ27632.1"/>
    <property type="molecule type" value="Genomic_DNA"/>
</dbReference>
<dbReference type="PANTHER" id="PTHR30625">
    <property type="entry name" value="PROTEIN TOLQ"/>
    <property type="match status" value="1"/>
</dbReference>
<dbReference type="KEGG" id="acib:ACBT_1735"/>
<reference evidence="12 13" key="1">
    <citation type="submission" date="2019-05" db="EMBL/GenBank/DDBJ databases">
        <title>Arcobacter cibarius and Arcobacter thereius providing challenges in identification an antibiotic susceptibility and Quinolone resistance.</title>
        <authorList>
            <person name="Busch A."/>
            <person name="Hanel I."/>
            <person name="Hotzel H."/>
            <person name="Tomaso H."/>
        </authorList>
    </citation>
    <scope>NUCLEOTIDE SEQUENCE [LARGE SCALE GENOMIC DNA]</scope>
    <source>
        <strain evidence="12 13">16CS0831-2</strain>
    </source>
</reference>
<name>A0A5J6RI64_9BACT</name>
<dbReference type="EMBL" id="VBUC01000006">
    <property type="protein sequence ID" value="TLT00670.1"/>
    <property type="molecule type" value="Genomic_DNA"/>
</dbReference>
<evidence type="ECO:0000256" key="8">
    <source>
        <dbReference type="RuleBase" id="RU004057"/>
    </source>
</evidence>
<evidence type="ECO:0000256" key="7">
    <source>
        <dbReference type="ARBA" id="ARBA00023136"/>
    </source>
</evidence>
<evidence type="ECO:0000256" key="9">
    <source>
        <dbReference type="SAM" id="Phobius"/>
    </source>
</evidence>
<reference evidence="11 14" key="2">
    <citation type="submission" date="2020-05" db="EMBL/GenBank/DDBJ databases">
        <title>Complete genome sequencing of Campylobacter and Arcobacter type strains.</title>
        <authorList>
            <person name="Miller W.G."/>
            <person name="Yee E."/>
        </authorList>
    </citation>
    <scope>NUCLEOTIDE SEQUENCE [LARGE SCALE GENOMIC DNA]</scope>
    <source>
        <strain evidence="11 14">LMG 21996</strain>
    </source>
</reference>
<dbReference type="InterPro" id="IPR002898">
    <property type="entry name" value="MotA_ExbB_proton_chnl"/>
</dbReference>
<protein>
    <submittedName>
        <fullName evidence="12">MotA/TolQ/ExbB proton channel family protein</fullName>
    </submittedName>
    <submittedName>
        <fullName evidence="11">Tol-Pal system subunit TolQ</fullName>
    </submittedName>
</protein>
<keyword evidence="6 9" id="KW-1133">Transmembrane helix</keyword>
<dbReference type="Proteomes" id="UP000305417">
    <property type="component" value="Unassembled WGS sequence"/>
</dbReference>
<keyword evidence="4 9" id="KW-0812">Transmembrane</keyword>
<evidence type="ECO:0000313" key="14">
    <source>
        <dbReference type="Proteomes" id="UP000509513"/>
    </source>
</evidence>
<dbReference type="OrthoDB" id="9805133at2"/>
<feature type="domain" description="MotA/TolQ/ExbB proton channel" evidence="10">
    <location>
        <begin position="70"/>
        <end position="171"/>
    </location>
</feature>
<proteinExistence type="inferred from homology"/>
<evidence type="ECO:0000256" key="1">
    <source>
        <dbReference type="ARBA" id="ARBA00004429"/>
    </source>
</evidence>
<keyword evidence="13" id="KW-1185">Reference proteome</keyword>
<dbReference type="STRING" id="1442598.GCA_000522465_01836"/>
<sequence>MITTLLNYLANSSAITYIVLALLSTYLIVTFWIFLYRNSAIKALINNEKKSLESLTSRETIFSPLSALNKCSNNSTSKELLHACEINIIKDASVGISWLAIISSTSPFIGLFGTVVGILESFAKFANQSKVAFSIIAPAISEALVATAAGILVAIFAYTFHQILTRKLYELSIFLKAQSEIIIAAKG</sequence>
<feature type="transmembrane region" description="Helical" evidence="9">
    <location>
        <begin position="96"/>
        <end position="119"/>
    </location>
</feature>
<keyword evidence="7 9" id="KW-0472">Membrane</keyword>
<evidence type="ECO:0000313" key="12">
    <source>
        <dbReference type="EMBL" id="TLT00670.1"/>
    </source>
</evidence>
<dbReference type="RefSeq" id="WP_024775909.1">
    <property type="nucleotide sequence ID" value="NZ_CP043857.1"/>
</dbReference>
<gene>
    <name evidence="11" type="primary">tolQ</name>
    <name evidence="11" type="ORF">ACBT_1735</name>
    <name evidence="12" type="ORF">FE247_03765</name>
</gene>
<feature type="transmembrane region" description="Helical" evidence="9">
    <location>
        <begin position="131"/>
        <end position="158"/>
    </location>
</feature>
<dbReference type="Pfam" id="PF01618">
    <property type="entry name" value="MotA_ExbB"/>
    <property type="match status" value="1"/>
</dbReference>
<evidence type="ECO:0000313" key="13">
    <source>
        <dbReference type="Proteomes" id="UP000305417"/>
    </source>
</evidence>
<keyword evidence="2 8" id="KW-0813">Transport</keyword>
<comment type="similarity">
    <text evidence="8">Belongs to the exbB/tolQ family.</text>
</comment>
<dbReference type="Proteomes" id="UP000509513">
    <property type="component" value="Chromosome"/>
</dbReference>
<keyword evidence="5 8" id="KW-0653">Protein transport</keyword>
<keyword evidence="3" id="KW-1003">Cell membrane</keyword>
<evidence type="ECO:0000256" key="6">
    <source>
        <dbReference type="ARBA" id="ARBA00022989"/>
    </source>
</evidence>